<dbReference type="GO" id="GO:0032259">
    <property type="term" value="P:methylation"/>
    <property type="evidence" value="ECO:0007669"/>
    <property type="project" value="UniProtKB-KW"/>
</dbReference>
<name>A0ABV5Y704_9ACTN</name>
<dbReference type="Pfam" id="PF13649">
    <property type="entry name" value="Methyltransf_25"/>
    <property type="match status" value="1"/>
</dbReference>
<keyword evidence="2" id="KW-0808">Transferase</keyword>
<keyword evidence="2" id="KW-0489">Methyltransferase</keyword>
<dbReference type="EMBL" id="JBHLZP010000003">
    <property type="protein sequence ID" value="MFB9830789.1"/>
    <property type="molecule type" value="Genomic_DNA"/>
</dbReference>
<protein>
    <submittedName>
        <fullName evidence="2">Class I SAM-dependent methyltransferase</fullName>
        <ecNumber evidence="2">2.1.-.-</ecNumber>
    </submittedName>
</protein>
<dbReference type="Gene3D" id="3.40.50.150">
    <property type="entry name" value="Vaccinia Virus protein VP39"/>
    <property type="match status" value="1"/>
</dbReference>
<reference evidence="2 3" key="1">
    <citation type="submission" date="2024-09" db="EMBL/GenBank/DDBJ databases">
        <authorList>
            <person name="Sun Q."/>
            <person name="Mori K."/>
        </authorList>
    </citation>
    <scope>NUCLEOTIDE SEQUENCE [LARGE SCALE GENOMIC DNA]</scope>
    <source>
        <strain evidence="2 3">TBRC 0563</strain>
    </source>
</reference>
<dbReference type="GO" id="GO:0008168">
    <property type="term" value="F:methyltransferase activity"/>
    <property type="evidence" value="ECO:0007669"/>
    <property type="project" value="UniProtKB-KW"/>
</dbReference>
<comment type="caution">
    <text evidence="2">The sequence shown here is derived from an EMBL/GenBank/DDBJ whole genome shotgun (WGS) entry which is preliminary data.</text>
</comment>
<gene>
    <name evidence="2" type="ORF">ACFFNX_01105</name>
</gene>
<dbReference type="PANTHER" id="PTHR42912">
    <property type="entry name" value="METHYLTRANSFERASE"/>
    <property type="match status" value="1"/>
</dbReference>
<dbReference type="PANTHER" id="PTHR42912:SF95">
    <property type="entry name" value="METHYLTRANSFERASE TYPE 11 DOMAIN-CONTAINING PROTEIN"/>
    <property type="match status" value="1"/>
</dbReference>
<proteinExistence type="predicted"/>
<evidence type="ECO:0000313" key="2">
    <source>
        <dbReference type="EMBL" id="MFB9830789.1"/>
    </source>
</evidence>
<feature type="domain" description="Methyltransferase" evidence="1">
    <location>
        <begin position="61"/>
        <end position="153"/>
    </location>
</feature>
<organism evidence="2 3">
    <name type="scientific">Actinoallomurus acaciae</name>
    <dbReference type="NCBI Taxonomy" id="502577"/>
    <lineage>
        <taxon>Bacteria</taxon>
        <taxon>Bacillati</taxon>
        <taxon>Actinomycetota</taxon>
        <taxon>Actinomycetes</taxon>
        <taxon>Streptosporangiales</taxon>
        <taxon>Thermomonosporaceae</taxon>
        <taxon>Actinoallomurus</taxon>
    </lineage>
</organism>
<dbReference type="Proteomes" id="UP001589627">
    <property type="component" value="Unassembled WGS sequence"/>
</dbReference>
<sequence>MTGEEHQRRTRLPFASFADRDDDTVQGHWLLARLGKRVLRPGGVELTRNLLSHARLTDADVVELAPGLGRTAAEVIARRPRSYQGVDQDPEAVEAVRPIVGDHGEVRVADASDTGLPDAGADVVIGEAMLTMQGERAKNAIIAEAVRLLRPGGRYAIHELALTPDDLPEEAKEDIRRGLAKAIRVNARPLTPAEWRQLLGEHGLIVDHVLTAPMALLQPRRLIADEGLLGTLRFARNVLTHPDARRRILAMRATFRAHHDHLDAIAVIARKPSTPT</sequence>
<accession>A0ABV5Y704</accession>
<dbReference type="InterPro" id="IPR041698">
    <property type="entry name" value="Methyltransf_25"/>
</dbReference>
<keyword evidence="3" id="KW-1185">Reference proteome</keyword>
<dbReference type="EC" id="2.1.-.-" evidence="2"/>
<evidence type="ECO:0000313" key="3">
    <source>
        <dbReference type="Proteomes" id="UP001589627"/>
    </source>
</evidence>
<dbReference type="InterPro" id="IPR029063">
    <property type="entry name" value="SAM-dependent_MTases_sf"/>
</dbReference>
<dbReference type="CDD" id="cd02440">
    <property type="entry name" value="AdoMet_MTases"/>
    <property type="match status" value="1"/>
</dbReference>
<dbReference type="RefSeq" id="WP_378193584.1">
    <property type="nucleotide sequence ID" value="NZ_JBHLZP010000003.1"/>
</dbReference>
<evidence type="ECO:0000259" key="1">
    <source>
        <dbReference type="Pfam" id="PF13649"/>
    </source>
</evidence>
<dbReference type="InterPro" id="IPR050508">
    <property type="entry name" value="Methyltransf_Superfamily"/>
</dbReference>
<dbReference type="SUPFAM" id="SSF53335">
    <property type="entry name" value="S-adenosyl-L-methionine-dependent methyltransferases"/>
    <property type="match status" value="1"/>
</dbReference>